<dbReference type="Proteomes" id="UP000811619">
    <property type="component" value="Unassembled WGS sequence"/>
</dbReference>
<dbReference type="PANTHER" id="PTHR42877:SF12">
    <property type="entry name" value="MONOOXYGENASE"/>
    <property type="match status" value="1"/>
</dbReference>
<evidence type="ECO:0008006" key="4">
    <source>
        <dbReference type="Google" id="ProtNLM"/>
    </source>
</evidence>
<dbReference type="Gene3D" id="3.50.50.60">
    <property type="entry name" value="FAD/NAD(P)-binding domain"/>
    <property type="match status" value="2"/>
</dbReference>
<reference evidence="2" key="1">
    <citation type="journal article" date="2020" name="bioRxiv">
        <title>Whole genome comparisons of ergot fungi reveals the divergence and evolution of species within the genus Claviceps are the result of varying mechanisms driving genome evolution and host range expansion.</title>
        <authorList>
            <person name="Wyka S.A."/>
            <person name="Mondo S.J."/>
            <person name="Liu M."/>
            <person name="Dettman J."/>
            <person name="Nalam V."/>
            <person name="Broders K.D."/>
        </authorList>
    </citation>
    <scope>NUCLEOTIDE SEQUENCE</scope>
    <source>
        <strain evidence="2">CCC 489</strain>
    </source>
</reference>
<evidence type="ECO:0000313" key="2">
    <source>
        <dbReference type="EMBL" id="KAG5915868.1"/>
    </source>
</evidence>
<comment type="similarity">
    <text evidence="1">Belongs to the FAD-binding monooxygenase family.</text>
</comment>
<name>A0A8K0NFV5_9HYPO</name>
<dbReference type="EMBL" id="SRPY01000942">
    <property type="protein sequence ID" value="KAG5915868.1"/>
    <property type="molecule type" value="Genomic_DNA"/>
</dbReference>
<dbReference type="InterPro" id="IPR036188">
    <property type="entry name" value="FAD/NAD-bd_sf"/>
</dbReference>
<gene>
    <name evidence="2" type="ORF">E4U42_007891</name>
</gene>
<dbReference type="SUPFAM" id="SSF51905">
    <property type="entry name" value="FAD/NAD(P)-binding domain"/>
    <property type="match status" value="2"/>
</dbReference>
<proteinExistence type="inferred from homology"/>
<sequence>MPVYASLSDFPPSSLFRLWTYPAVLRGGTAVEVGGATSHGEQSEFIDWRMRVIDGFPRRNHRPRARRGIWYRHYIIDSFSFNPLLFSGATSPRRGPWSLGRERAMELCPSAFVARPIRIVVVGAGISGIQFLRDATTGLKNVRVEVYEKNDELGGTWYENRYPGCACDVPAHAYQYSWNPNPAWSQMYAEAPEILQYLKDTVDKHDLRRYMRFGQECRGAAWDEASAQWTLDFVPTAAADGGETYQVRCHVFVYAVGRLNDWKLPDIPGLDTFAGRVVHTANWPRDMESLGGIVGVVGNGASAVQCLGKLREAGARKILNFVRSPTWLLPNVFSDNGEDQVPYSRDTIAANTSDPAHYYDFRLRIERKLARSFAPLWSRSSAQRRFADAASRHMEAHLADPETLRALRPTSFSVGCRRFTPATEYMRALNQPGVRLVSSPIRRARGDALVTEDGESHPVDVLVCATGFEIYKPRISILGRHGHDLAPLWSDEGGCESYLAVSVAQFPNFFVFNPPICPVNGSAYPGIERASDYMMRVIRRLQTDCLASVCVKTSAQRAFNDWVQSRMPEMVWSDDCPSWYKRNGKVIVPWPGTILHYYAATDIVRWEDYDLRFQDEAHRYASFGNGITEAGFDPEALPWLK</sequence>
<dbReference type="OrthoDB" id="74360at2759"/>
<dbReference type="Pfam" id="PF13450">
    <property type="entry name" value="NAD_binding_8"/>
    <property type="match status" value="1"/>
</dbReference>
<evidence type="ECO:0000256" key="1">
    <source>
        <dbReference type="ARBA" id="ARBA00010139"/>
    </source>
</evidence>
<evidence type="ECO:0000313" key="3">
    <source>
        <dbReference type="Proteomes" id="UP000811619"/>
    </source>
</evidence>
<comment type="caution">
    <text evidence="2">The sequence shown here is derived from an EMBL/GenBank/DDBJ whole genome shotgun (WGS) entry which is preliminary data.</text>
</comment>
<organism evidence="2 3">
    <name type="scientific">Claviceps africana</name>
    <dbReference type="NCBI Taxonomy" id="83212"/>
    <lineage>
        <taxon>Eukaryota</taxon>
        <taxon>Fungi</taxon>
        <taxon>Dikarya</taxon>
        <taxon>Ascomycota</taxon>
        <taxon>Pezizomycotina</taxon>
        <taxon>Sordariomycetes</taxon>
        <taxon>Hypocreomycetidae</taxon>
        <taxon>Hypocreales</taxon>
        <taxon>Clavicipitaceae</taxon>
        <taxon>Claviceps</taxon>
    </lineage>
</organism>
<protein>
    <recommendedName>
        <fullName evidence="4">L-ornithine N(5)-oxygenase</fullName>
    </recommendedName>
</protein>
<keyword evidence="3" id="KW-1185">Reference proteome</keyword>
<dbReference type="InterPro" id="IPR051209">
    <property type="entry name" value="FAD-bind_Monooxygenase_sf"/>
</dbReference>
<dbReference type="PANTHER" id="PTHR42877">
    <property type="entry name" value="L-ORNITHINE N(5)-MONOOXYGENASE-RELATED"/>
    <property type="match status" value="1"/>
</dbReference>
<accession>A0A8K0NFV5</accession>
<dbReference type="AlphaFoldDB" id="A0A8K0NFV5"/>